<name>X0XQ95_9ZZZZ</name>
<dbReference type="InterPro" id="IPR015422">
    <property type="entry name" value="PyrdxlP-dep_Trfase_small"/>
</dbReference>
<dbReference type="SUPFAM" id="SSF53383">
    <property type="entry name" value="PLP-dependent transferases"/>
    <property type="match status" value="1"/>
</dbReference>
<evidence type="ECO:0008006" key="2">
    <source>
        <dbReference type="Google" id="ProtNLM"/>
    </source>
</evidence>
<evidence type="ECO:0000313" key="1">
    <source>
        <dbReference type="EMBL" id="GAG45369.1"/>
    </source>
</evidence>
<dbReference type="InterPro" id="IPR000653">
    <property type="entry name" value="DegT/StrS_aminotransferase"/>
</dbReference>
<feature type="non-terminal residue" evidence="1">
    <location>
        <position position="1"/>
    </location>
</feature>
<dbReference type="Gene3D" id="3.90.1150.10">
    <property type="entry name" value="Aspartate Aminotransferase, domain 1"/>
    <property type="match status" value="1"/>
</dbReference>
<dbReference type="Pfam" id="PF01041">
    <property type="entry name" value="DegT_DnrJ_EryC1"/>
    <property type="match status" value="1"/>
</dbReference>
<dbReference type="EMBL" id="BARS01054077">
    <property type="protein sequence ID" value="GAG45369.1"/>
    <property type="molecule type" value="Genomic_DNA"/>
</dbReference>
<accession>X0XQ95</accession>
<dbReference type="AlphaFoldDB" id="X0XQ95"/>
<reference evidence="1" key="1">
    <citation type="journal article" date="2014" name="Front. Microbiol.">
        <title>High frequency of phylogenetically diverse reductive dehalogenase-homologous genes in deep subseafloor sedimentary metagenomes.</title>
        <authorList>
            <person name="Kawai M."/>
            <person name="Futagami T."/>
            <person name="Toyoda A."/>
            <person name="Takaki Y."/>
            <person name="Nishi S."/>
            <person name="Hori S."/>
            <person name="Arai W."/>
            <person name="Tsubouchi T."/>
            <person name="Morono Y."/>
            <person name="Uchiyama I."/>
            <person name="Ito T."/>
            <person name="Fujiyama A."/>
            <person name="Inagaki F."/>
            <person name="Takami H."/>
        </authorList>
    </citation>
    <scope>NUCLEOTIDE SEQUENCE</scope>
    <source>
        <strain evidence="1">Expedition CK06-06</strain>
    </source>
</reference>
<dbReference type="InterPro" id="IPR015424">
    <property type="entry name" value="PyrdxlP-dep_Trfase"/>
</dbReference>
<proteinExistence type="predicted"/>
<comment type="caution">
    <text evidence="1">The sequence shown here is derived from an EMBL/GenBank/DDBJ whole genome shotgun (WGS) entry which is preliminary data.</text>
</comment>
<protein>
    <recommendedName>
        <fullName evidence="2">DegT/DnrJ/EryC1/StrS aminotransferase</fullName>
    </recommendedName>
</protein>
<organism evidence="1">
    <name type="scientific">marine sediment metagenome</name>
    <dbReference type="NCBI Taxonomy" id="412755"/>
    <lineage>
        <taxon>unclassified sequences</taxon>
        <taxon>metagenomes</taxon>
        <taxon>ecological metagenomes</taxon>
    </lineage>
</organism>
<gene>
    <name evidence="1" type="ORF">S01H1_80129</name>
</gene>
<sequence>THAVHTLNYYRNKYDINDRDFLNSLAADRLSMTLPLYPQMTDEEQEYVIAHIRELSKLCW</sequence>